<protein>
    <recommendedName>
        <fullName evidence="5">DUF4148 domain-containing protein</fullName>
    </recommendedName>
</protein>
<feature type="region of interest" description="Disordered" evidence="1">
    <location>
        <begin position="26"/>
        <end position="88"/>
    </location>
</feature>
<evidence type="ECO:0000256" key="1">
    <source>
        <dbReference type="SAM" id="MobiDB-lite"/>
    </source>
</evidence>
<feature type="signal peptide" evidence="2">
    <location>
        <begin position="1"/>
        <end position="23"/>
    </location>
</feature>
<accession>A0A5E4U7B3</accession>
<gene>
    <name evidence="3" type="ORF">PTE30175_01708</name>
</gene>
<sequence>MKMQSLWLAGSVVFVAATAAALAQNMPKTEQAPAWQDSQPATPQGYSPETKSDSTSAGGLPMTGSQSSGPEATGKTRAQVLDELKRARDSGELKRLNEFYGYGGE</sequence>
<reference evidence="3 4" key="1">
    <citation type="submission" date="2019-08" db="EMBL/GenBank/DDBJ databases">
        <authorList>
            <person name="Peeters C."/>
        </authorList>
    </citation>
    <scope>NUCLEOTIDE SEQUENCE [LARGE SCALE GENOMIC DNA]</scope>
    <source>
        <strain evidence="3 4">LMG 30175</strain>
    </source>
</reference>
<dbReference type="OrthoDB" id="9109403at2"/>
<feature type="chain" id="PRO_5023062243" description="DUF4148 domain-containing protein" evidence="2">
    <location>
        <begin position="24"/>
        <end position="105"/>
    </location>
</feature>
<dbReference type="AlphaFoldDB" id="A0A5E4U7B3"/>
<name>A0A5E4U7B3_9BURK</name>
<feature type="compositionally biased region" description="Polar residues" evidence="1">
    <location>
        <begin position="36"/>
        <end position="70"/>
    </location>
</feature>
<evidence type="ECO:0000313" key="4">
    <source>
        <dbReference type="Proteomes" id="UP000414233"/>
    </source>
</evidence>
<evidence type="ECO:0000313" key="3">
    <source>
        <dbReference type="EMBL" id="VVD94099.1"/>
    </source>
</evidence>
<dbReference type="EMBL" id="CABPRZ010000006">
    <property type="protein sequence ID" value="VVD94099.1"/>
    <property type="molecule type" value="Genomic_DNA"/>
</dbReference>
<keyword evidence="2" id="KW-0732">Signal</keyword>
<proteinExistence type="predicted"/>
<dbReference type="Pfam" id="PF13663">
    <property type="entry name" value="DUF4148"/>
    <property type="match status" value="1"/>
</dbReference>
<dbReference type="Proteomes" id="UP000414233">
    <property type="component" value="Unassembled WGS sequence"/>
</dbReference>
<organism evidence="3 4">
    <name type="scientific">Pandoraea terrae</name>
    <dbReference type="NCBI Taxonomy" id="1537710"/>
    <lineage>
        <taxon>Bacteria</taxon>
        <taxon>Pseudomonadati</taxon>
        <taxon>Pseudomonadota</taxon>
        <taxon>Betaproteobacteria</taxon>
        <taxon>Burkholderiales</taxon>
        <taxon>Burkholderiaceae</taxon>
        <taxon>Pandoraea</taxon>
    </lineage>
</organism>
<evidence type="ECO:0008006" key="5">
    <source>
        <dbReference type="Google" id="ProtNLM"/>
    </source>
</evidence>
<dbReference type="RefSeq" id="WP_150696648.1">
    <property type="nucleotide sequence ID" value="NZ_CABPRZ010000006.1"/>
</dbReference>
<keyword evidence="4" id="KW-1185">Reference proteome</keyword>
<evidence type="ECO:0000256" key="2">
    <source>
        <dbReference type="SAM" id="SignalP"/>
    </source>
</evidence>
<dbReference type="InterPro" id="IPR025421">
    <property type="entry name" value="DUF4148"/>
</dbReference>